<evidence type="ECO:0000313" key="10">
    <source>
        <dbReference type="EMBL" id="TQD36990.1"/>
    </source>
</evidence>
<dbReference type="InterPro" id="IPR000868">
    <property type="entry name" value="Isochorismatase-like_dom"/>
</dbReference>
<proteinExistence type="inferred from homology"/>
<evidence type="ECO:0000256" key="5">
    <source>
        <dbReference type="ARBA" id="ARBA00037900"/>
    </source>
</evidence>
<organism evidence="10 11">
    <name type="scientific">Haloflavibacter putidus</name>
    <dbReference type="NCBI Taxonomy" id="2576776"/>
    <lineage>
        <taxon>Bacteria</taxon>
        <taxon>Pseudomonadati</taxon>
        <taxon>Bacteroidota</taxon>
        <taxon>Flavobacteriia</taxon>
        <taxon>Flavobacteriales</taxon>
        <taxon>Flavobacteriaceae</taxon>
        <taxon>Haloflavibacter</taxon>
    </lineage>
</organism>
<evidence type="ECO:0000256" key="1">
    <source>
        <dbReference type="ARBA" id="ARBA00006336"/>
    </source>
</evidence>
<evidence type="ECO:0000256" key="4">
    <source>
        <dbReference type="ARBA" id="ARBA00022801"/>
    </source>
</evidence>
<keyword evidence="4 10" id="KW-0378">Hydrolase</keyword>
<gene>
    <name evidence="10" type="primary">pncA</name>
    <name evidence="10" type="ORF">FKR84_10295</name>
</gene>
<feature type="domain" description="Isochorismatase-like" evidence="9">
    <location>
        <begin position="3"/>
        <end position="189"/>
    </location>
</feature>
<reference evidence="10 11" key="1">
    <citation type="submission" date="2019-06" db="EMBL/GenBank/DDBJ databases">
        <title>Flavibacter putida gen. nov., sp. nov., a novel marine bacterium of the family Flavobacteriaceae isolated from coastal seawater.</title>
        <authorList>
            <person name="Feng X."/>
        </authorList>
    </citation>
    <scope>NUCLEOTIDE SEQUENCE [LARGE SCALE GENOMIC DNA]</scope>
    <source>
        <strain evidence="10 11">PLHSN227</strain>
    </source>
</reference>
<keyword evidence="2" id="KW-0662">Pyridine nucleotide biosynthesis</keyword>
<dbReference type="FunFam" id="3.40.50.850:FF:000006">
    <property type="entry name" value="Bifunctional pyrazinamidase/nicotinamidase"/>
    <property type="match status" value="1"/>
</dbReference>
<dbReference type="PANTHER" id="PTHR11080">
    <property type="entry name" value="PYRAZINAMIDASE/NICOTINAMIDASE"/>
    <property type="match status" value="1"/>
</dbReference>
<evidence type="ECO:0000256" key="8">
    <source>
        <dbReference type="ARBA" id="ARBA00072277"/>
    </source>
</evidence>
<evidence type="ECO:0000256" key="7">
    <source>
        <dbReference type="ARBA" id="ARBA00043224"/>
    </source>
</evidence>
<dbReference type="GO" id="GO:0008936">
    <property type="term" value="F:nicotinamidase activity"/>
    <property type="evidence" value="ECO:0007669"/>
    <property type="project" value="UniProtKB-EC"/>
</dbReference>
<keyword evidence="11" id="KW-1185">Reference proteome</keyword>
<dbReference type="Proteomes" id="UP000317169">
    <property type="component" value="Unassembled WGS sequence"/>
</dbReference>
<dbReference type="EC" id="3.5.1.19" evidence="6"/>
<protein>
    <recommendedName>
        <fullName evidence="8">Nicotinamidase</fullName>
        <ecNumber evidence="6">3.5.1.19</ecNumber>
    </recommendedName>
    <alternativeName>
        <fullName evidence="7">Nicotinamide deamidase</fullName>
    </alternativeName>
</protein>
<dbReference type="PANTHER" id="PTHR11080:SF2">
    <property type="entry name" value="LD05707P"/>
    <property type="match status" value="1"/>
</dbReference>
<evidence type="ECO:0000313" key="11">
    <source>
        <dbReference type="Proteomes" id="UP000317169"/>
    </source>
</evidence>
<comment type="similarity">
    <text evidence="1">Belongs to the isochorismatase family.</text>
</comment>
<dbReference type="AlphaFoldDB" id="A0A507ZHN8"/>
<dbReference type="InterPro" id="IPR036380">
    <property type="entry name" value="Isochorismatase-like_sf"/>
</dbReference>
<comment type="caution">
    <text evidence="10">The sequence shown here is derived from an EMBL/GenBank/DDBJ whole genome shotgun (WGS) entry which is preliminary data.</text>
</comment>
<dbReference type="Gene3D" id="3.40.50.850">
    <property type="entry name" value="Isochorismatase-like"/>
    <property type="match status" value="1"/>
</dbReference>
<dbReference type="NCBIfam" id="NF008623">
    <property type="entry name" value="PRK11609.1"/>
    <property type="match status" value="1"/>
</dbReference>
<keyword evidence="3" id="KW-0479">Metal-binding</keyword>
<dbReference type="Pfam" id="PF00857">
    <property type="entry name" value="Isochorismatase"/>
    <property type="match status" value="1"/>
</dbReference>
<dbReference type="RefSeq" id="WP_141422228.1">
    <property type="nucleotide sequence ID" value="NZ_VIAR01000010.1"/>
</dbReference>
<dbReference type="EMBL" id="VIAR01000010">
    <property type="protein sequence ID" value="TQD36990.1"/>
    <property type="molecule type" value="Genomic_DNA"/>
</dbReference>
<name>A0A507ZHN8_9FLAO</name>
<dbReference type="CDD" id="cd01011">
    <property type="entry name" value="nicotinamidase"/>
    <property type="match status" value="1"/>
</dbReference>
<evidence type="ECO:0000256" key="3">
    <source>
        <dbReference type="ARBA" id="ARBA00022723"/>
    </source>
</evidence>
<dbReference type="SUPFAM" id="SSF52499">
    <property type="entry name" value="Isochorismatase-like hydrolases"/>
    <property type="match status" value="1"/>
</dbReference>
<sequence length="202" mass="22450">MNALLLIDIQNDFMPGGSLEVANGDKIVAIANTLQPQFDLVLATQDWHPKDHASFASNHKGQKEFEEIDLDGLIQTLWPDHCVQGTKGAEFHSDLDTQHIEAIFRKGTNSTIDSYSAFYDNAHKKSTGLSGYLKEKGVTTLYVMGLAGDICVYYSVKDALHEGFSCVLIEDGTKALDQETFRKQKKELQEKGVDYVYAKDGL</sequence>
<comment type="pathway">
    <text evidence="5">Cofactor biosynthesis; nicotinate biosynthesis; nicotinate from nicotinamide: step 1/1.</text>
</comment>
<evidence type="ECO:0000259" key="9">
    <source>
        <dbReference type="Pfam" id="PF00857"/>
    </source>
</evidence>
<dbReference type="InterPro" id="IPR052347">
    <property type="entry name" value="Isochorismatase_Nicotinamidase"/>
</dbReference>
<dbReference type="GO" id="GO:0046872">
    <property type="term" value="F:metal ion binding"/>
    <property type="evidence" value="ECO:0007669"/>
    <property type="project" value="UniProtKB-KW"/>
</dbReference>
<dbReference type="GO" id="GO:0019363">
    <property type="term" value="P:pyridine nucleotide biosynthetic process"/>
    <property type="evidence" value="ECO:0007669"/>
    <property type="project" value="UniProtKB-KW"/>
</dbReference>
<dbReference type="OrthoDB" id="9791276at2"/>
<evidence type="ECO:0000256" key="6">
    <source>
        <dbReference type="ARBA" id="ARBA00039017"/>
    </source>
</evidence>
<accession>A0A507ZHN8</accession>
<evidence type="ECO:0000256" key="2">
    <source>
        <dbReference type="ARBA" id="ARBA00022642"/>
    </source>
</evidence>